<keyword evidence="2" id="KW-1185">Reference proteome</keyword>
<evidence type="ECO:0000313" key="2">
    <source>
        <dbReference type="Proteomes" id="UP000814128"/>
    </source>
</evidence>
<proteinExistence type="predicted"/>
<accession>A0ACB8Q572</accession>
<reference evidence="1" key="1">
    <citation type="submission" date="2021-02" db="EMBL/GenBank/DDBJ databases">
        <authorList>
            <consortium name="DOE Joint Genome Institute"/>
            <person name="Ahrendt S."/>
            <person name="Looney B.P."/>
            <person name="Miyauchi S."/>
            <person name="Morin E."/>
            <person name="Drula E."/>
            <person name="Courty P.E."/>
            <person name="Chicoki N."/>
            <person name="Fauchery L."/>
            <person name="Kohler A."/>
            <person name="Kuo A."/>
            <person name="Labutti K."/>
            <person name="Pangilinan J."/>
            <person name="Lipzen A."/>
            <person name="Riley R."/>
            <person name="Andreopoulos W."/>
            <person name="He G."/>
            <person name="Johnson J."/>
            <person name="Barry K.W."/>
            <person name="Grigoriev I.V."/>
            <person name="Nagy L."/>
            <person name="Hibbett D."/>
            <person name="Henrissat B."/>
            <person name="Matheny P.B."/>
            <person name="Labbe J."/>
            <person name="Martin F."/>
        </authorList>
    </citation>
    <scope>NUCLEOTIDE SEQUENCE</scope>
    <source>
        <strain evidence="1">EC-137</strain>
    </source>
</reference>
<reference evidence="1" key="2">
    <citation type="journal article" date="2022" name="New Phytol.">
        <title>Evolutionary transition to the ectomycorrhizal habit in the genomes of a hyperdiverse lineage of mushroom-forming fungi.</title>
        <authorList>
            <person name="Looney B."/>
            <person name="Miyauchi S."/>
            <person name="Morin E."/>
            <person name="Drula E."/>
            <person name="Courty P.E."/>
            <person name="Kohler A."/>
            <person name="Kuo A."/>
            <person name="LaButti K."/>
            <person name="Pangilinan J."/>
            <person name="Lipzen A."/>
            <person name="Riley R."/>
            <person name="Andreopoulos W."/>
            <person name="He G."/>
            <person name="Johnson J."/>
            <person name="Nolan M."/>
            <person name="Tritt A."/>
            <person name="Barry K.W."/>
            <person name="Grigoriev I.V."/>
            <person name="Nagy L.G."/>
            <person name="Hibbett D."/>
            <person name="Henrissat B."/>
            <person name="Matheny P.B."/>
            <person name="Labbe J."/>
            <person name="Martin F.M."/>
        </authorList>
    </citation>
    <scope>NUCLEOTIDE SEQUENCE</scope>
    <source>
        <strain evidence="1">EC-137</strain>
    </source>
</reference>
<protein>
    <submittedName>
        <fullName evidence="1">Uncharacterized protein</fullName>
    </submittedName>
</protein>
<name>A0ACB8Q572_9AGAM</name>
<sequence length="188" mass="20606">MVNTDNAKSKREICKLSKTMGDKLDKDKGRIEELEAPGFRRNASTEMIQQRTVEKELITAPPLPIPAPVQRATTLPLSKLALFAIIVVLALLPCPALAVQSDVLIVLTVASTYVLPTVLHIIVHNFRALLSIILPTGQGSPSGNELLRRKERMLQRRRLGCCGGRLLLHTVFLALVTDISALSTTLCH</sequence>
<comment type="caution">
    <text evidence="1">The sequence shown here is derived from an EMBL/GenBank/DDBJ whole genome shotgun (WGS) entry which is preliminary data.</text>
</comment>
<organism evidence="1 2">
    <name type="scientific">Vararia minispora EC-137</name>
    <dbReference type="NCBI Taxonomy" id="1314806"/>
    <lineage>
        <taxon>Eukaryota</taxon>
        <taxon>Fungi</taxon>
        <taxon>Dikarya</taxon>
        <taxon>Basidiomycota</taxon>
        <taxon>Agaricomycotina</taxon>
        <taxon>Agaricomycetes</taxon>
        <taxon>Russulales</taxon>
        <taxon>Lachnocladiaceae</taxon>
        <taxon>Vararia</taxon>
    </lineage>
</organism>
<evidence type="ECO:0000313" key="1">
    <source>
        <dbReference type="EMBL" id="KAI0026899.1"/>
    </source>
</evidence>
<gene>
    <name evidence="1" type="ORF">K488DRAFT_91697</name>
</gene>
<dbReference type="Proteomes" id="UP000814128">
    <property type="component" value="Unassembled WGS sequence"/>
</dbReference>
<dbReference type="EMBL" id="MU274121">
    <property type="protein sequence ID" value="KAI0026899.1"/>
    <property type="molecule type" value="Genomic_DNA"/>
</dbReference>